<dbReference type="RefSeq" id="WP_116879136.1">
    <property type="nucleotide sequence ID" value="NZ_QVQY01000056.1"/>
</dbReference>
<dbReference type="Proteomes" id="UP000264056">
    <property type="component" value="Unassembled WGS sequence"/>
</dbReference>
<dbReference type="EMBL" id="CP031733">
    <property type="protein sequence ID" value="AXQ79400.1"/>
    <property type="molecule type" value="Genomic_DNA"/>
</dbReference>
<dbReference type="KEGG" id="schj:DDV21_010090"/>
<feature type="coiled-coil region" evidence="1">
    <location>
        <begin position="18"/>
        <end position="45"/>
    </location>
</feature>
<keyword evidence="1" id="KW-0175">Coiled coil</keyword>
<reference evidence="5" key="3">
    <citation type="submission" date="2018-08" db="EMBL/GenBank/DDBJ databases">
        <title>Streptococcus chenjunshii sp. nov., isolated from stools sample of the Tibetan antelope in the Qinghai-Tibet plateau, China.</title>
        <authorList>
            <person name="Tian Z."/>
        </authorList>
    </citation>
    <scope>NUCLEOTIDE SEQUENCE [LARGE SCALE GENOMIC DNA]</scope>
    <source>
        <strain evidence="5">Z15</strain>
    </source>
</reference>
<reference evidence="3 7" key="1">
    <citation type="submission" date="2018-08" db="EMBL/GenBank/DDBJ databases">
        <title>Draft genome of Streptococcus sp .nov. Z2.</title>
        <authorList>
            <person name="Tian Z."/>
        </authorList>
    </citation>
    <scope>NUCLEOTIDE SEQUENCE [LARGE SCALE GENOMIC DNA]</scope>
    <source>
        <strain evidence="3 7">Z2</strain>
    </source>
</reference>
<dbReference type="EMBL" id="QVQZ01000056">
    <property type="protein sequence ID" value="RFU52197.1"/>
    <property type="molecule type" value="Genomic_DNA"/>
</dbReference>
<organism evidence="4 6">
    <name type="scientific">Streptococcus chenjunshii</name>
    <dbReference type="NCBI Taxonomy" id="2173853"/>
    <lineage>
        <taxon>Bacteria</taxon>
        <taxon>Bacillati</taxon>
        <taxon>Bacillota</taxon>
        <taxon>Bacilli</taxon>
        <taxon>Lactobacillales</taxon>
        <taxon>Streptococcaceae</taxon>
        <taxon>Streptococcus</taxon>
    </lineage>
</organism>
<protein>
    <submittedName>
        <fullName evidence="4">Uncharacterized protein</fullName>
    </submittedName>
</protein>
<evidence type="ECO:0000256" key="1">
    <source>
        <dbReference type="SAM" id="Coils"/>
    </source>
</evidence>
<evidence type="ECO:0000313" key="4">
    <source>
        <dbReference type="EMBL" id="RFU52197.1"/>
    </source>
</evidence>
<gene>
    <name evidence="2" type="ORF">DDV21_010090</name>
    <name evidence="3" type="ORF">DDV22_10865</name>
    <name evidence="4" type="ORF">DDV23_10990</name>
</gene>
<evidence type="ECO:0000313" key="5">
    <source>
        <dbReference type="Proteomes" id="UP000246115"/>
    </source>
</evidence>
<dbReference type="Proteomes" id="UP000262901">
    <property type="component" value="Unassembled WGS sequence"/>
</dbReference>
<reference evidence="2" key="4">
    <citation type="journal article" date="2019" name="Int. J. Syst. Evol. Microbiol.">
        <title>Streptococcus chenjunshii sp. nov. isolated from feces of Tibetan antelopes.</title>
        <authorList>
            <person name="Tian Z."/>
            <person name="Lu S."/>
            <person name="Jin D."/>
            <person name="Yang J."/>
            <person name="Pu J."/>
            <person name="Lai X.H."/>
            <person name="Bai X.N."/>
            <person name="Wu X.M."/>
            <person name="Li J."/>
            <person name="Wang S."/>
            <person name="Xu J."/>
        </authorList>
    </citation>
    <scope>NUCLEOTIDE SEQUENCE</scope>
    <source>
        <strain evidence="2">Z15</strain>
    </source>
</reference>
<keyword evidence="7" id="KW-1185">Reference proteome</keyword>
<sequence>MSEQKEKKLKPEVLEERMFKLRHNLEQTEDAYAELKKTQESIDENFEIAQSQLRQLDYYQLSHEESMKLSTVMQRQNHLRQLIRDRNDKRLKEYQNSKESNEKELASVKKTYYNLLDNQSDEKKDNQV</sequence>
<evidence type="ECO:0000313" key="2">
    <source>
        <dbReference type="EMBL" id="AXQ79400.1"/>
    </source>
</evidence>
<dbReference type="AlphaFoldDB" id="A0A372KIV9"/>
<evidence type="ECO:0000313" key="6">
    <source>
        <dbReference type="Proteomes" id="UP000262901"/>
    </source>
</evidence>
<evidence type="ECO:0000313" key="3">
    <source>
        <dbReference type="EMBL" id="RFU50013.1"/>
    </source>
</evidence>
<reference evidence="4 6" key="2">
    <citation type="submission" date="2018-08" db="EMBL/GenBank/DDBJ databases">
        <title>Draft genome of Streptococcus sp. nov. Z1.</title>
        <authorList>
            <person name="Tian Z."/>
        </authorList>
    </citation>
    <scope>NUCLEOTIDE SEQUENCE [LARGE SCALE GENOMIC DNA]</scope>
    <source>
        <strain evidence="4">Z1</strain>
        <strain evidence="6">Z1(2018)</strain>
    </source>
</reference>
<accession>A0A346NEF5</accession>
<evidence type="ECO:0000313" key="7">
    <source>
        <dbReference type="Proteomes" id="UP000264056"/>
    </source>
</evidence>
<dbReference type="EMBL" id="QVQY01000056">
    <property type="protein sequence ID" value="RFU50013.1"/>
    <property type="molecule type" value="Genomic_DNA"/>
</dbReference>
<proteinExistence type="predicted"/>
<accession>A0A372KIV9</accession>
<feature type="coiled-coil region" evidence="1">
    <location>
        <begin position="84"/>
        <end position="111"/>
    </location>
</feature>
<name>A0A372KIV9_9STRE</name>
<dbReference type="Proteomes" id="UP000246115">
    <property type="component" value="Chromosome"/>
</dbReference>